<keyword evidence="1" id="KW-0677">Repeat</keyword>
<dbReference type="GO" id="GO:0004525">
    <property type="term" value="F:ribonuclease III activity"/>
    <property type="evidence" value="ECO:0007669"/>
    <property type="project" value="TreeGrafter"/>
</dbReference>
<comment type="function">
    <text evidence="3">Binds double-stranded RNA.</text>
</comment>
<dbReference type="PANTHER" id="PTHR11207:SF1">
    <property type="entry name" value="DOUBLE-STRANDED RNA-BINDING PROTEIN 1"/>
    <property type="match status" value="1"/>
</dbReference>
<dbReference type="PROSITE" id="PS50137">
    <property type="entry name" value="DS_RBD"/>
    <property type="match status" value="2"/>
</dbReference>
<dbReference type="GO" id="GO:0010468">
    <property type="term" value="P:regulation of gene expression"/>
    <property type="evidence" value="ECO:0007669"/>
    <property type="project" value="TreeGrafter"/>
</dbReference>
<dbReference type="Gene3D" id="3.30.160.20">
    <property type="match status" value="2"/>
</dbReference>
<dbReference type="GO" id="GO:0003725">
    <property type="term" value="F:double-stranded RNA binding"/>
    <property type="evidence" value="ECO:0007669"/>
    <property type="project" value="InterPro"/>
</dbReference>
<reference evidence="7" key="1">
    <citation type="submission" date="2020-07" db="EMBL/GenBank/DDBJ databases">
        <authorList>
            <person name="Lin J."/>
        </authorList>
    </citation>
    <scope>NUCLEOTIDE SEQUENCE</scope>
</reference>
<dbReference type="InterPro" id="IPR014720">
    <property type="entry name" value="dsRBD_dom"/>
</dbReference>
<gene>
    <name evidence="7" type="ORF">CB5_LOCUS2273</name>
</gene>
<accession>A0A6V7NKF8</accession>
<evidence type="ECO:0000313" key="7">
    <source>
        <dbReference type="EMBL" id="CAD1819062.1"/>
    </source>
</evidence>
<evidence type="ECO:0000256" key="2">
    <source>
        <dbReference type="ARBA" id="ARBA00022884"/>
    </source>
</evidence>
<evidence type="ECO:0000259" key="6">
    <source>
        <dbReference type="PROSITE" id="PS50137"/>
    </source>
</evidence>
<organism evidence="7">
    <name type="scientific">Ananas comosus var. bracteatus</name>
    <name type="common">red pineapple</name>
    <dbReference type="NCBI Taxonomy" id="296719"/>
    <lineage>
        <taxon>Eukaryota</taxon>
        <taxon>Viridiplantae</taxon>
        <taxon>Streptophyta</taxon>
        <taxon>Embryophyta</taxon>
        <taxon>Tracheophyta</taxon>
        <taxon>Spermatophyta</taxon>
        <taxon>Magnoliopsida</taxon>
        <taxon>Liliopsida</taxon>
        <taxon>Poales</taxon>
        <taxon>Bromeliaceae</taxon>
        <taxon>Bromelioideae</taxon>
        <taxon>Ananas</taxon>
    </lineage>
</organism>
<proteinExistence type="predicted"/>
<sequence length="309" mass="33945">MINDLIPNGTRAVAPSTGVANCYVFKSRLQEYAQKATLPTPEYQTIKEGPSHEPVFKSTVIVNNVRYDSLPGFYNRKAAEQSAAEIALKEIHKSGQMTESCIRPVQEYAPGVCTENELCNPILHMHQTSLGPTLFTCTVEIGGIQYIGAAAKTKKEAEIKAARTALLAIQSQSSKGVNGASQYTVLPGKKKGKEPEIKAEAPPKQLKPKKSNFKKKWKKRRFPRNNVKTEKDEPGTGKMEDSAAEVPPPNVPVLQSEGQNHQCAVETVPGTNGFFHEAESVGSNFNYIRQDNNGVDCSIRVDDLRMESQ</sequence>
<keyword evidence="2 4" id="KW-0694">RNA-binding</keyword>
<evidence type="ECO:0000256" key="4">
    <source>
        <dbReference type="PROSITE-ProRule" id="PRU00266"/>
    </source>
</evidence>
<feature type="domain" description="DRBM" evidence="6">
    <location>
        <begin position="135"/>
        <end position="171"/>
    </location>
</feature>
<dbReference type="Pfam" id="PF00035">
    <property type="entry name" value="dsrm"/>
    <property type="match status" value="2"/>
</dbReference>
<evidence type="ECO:0000256" key="1">
    <source>
        <dbReference type="ARBA" id="ARBA00022737"/>
    </source>
</evidence>
<evidence type="ECO:0000256" key="3">
    <source>
        <dbReference type="ARBA" id="ARBA00037597"/>
    </source>
</evidence>
<feature type="compositionally biased region" description="Basic residues" evidence="5">
    <location>
        <begin position="206"/>
        <end position="223"/>
    </location>
</feature>
<dbReference type="PANTHER" id="PTHR11207">
    <property type="entry name" value="RIBONUCLEASE III"/>
    <property type="match status" value="1"/>
</dbReference>
<dbReference type="GO" id="GO:0006396">
    <property type="term" value="P:RNA processing"/>
    <property type="evidence" value="ECO:0007669"/>
    <property type="project" value="TreeGrafter"/>
</dbReference>
<protein>
    <recommendedName>
        <fullName evidence="6">DRBM domain-containing protein</fullName>
    </recommendedName>
</protein>
<feature type="domain" description="DRBM" evidence="6">
    <location>
        <begin position="24"/>
        <end position="93"/>
    </location>
</feature>
<dbReference type="SMART" id="SM00358">
    <property type="entry name" value="DSRM"/>
    <property type="match status" value="2"/>
</dbReference>
<feature type="compositionally biased region" description="Basic and acidic residues" evidence="5">
    <location>
        <begin position="227"/>
        <end position="241"/>
    </location>
</feature>
<evidence type="ECO:0000256" key="5">
    <source>
        <dbReference type="SAM" id="MobiDB-lite"/>
    </source>
</evidence>
<dbReference type="InterPro" id="IPR044450">
    <property type="entry name" value="AtDRB-like_DSRM_1"/>
</dbReference>
<dbReference type="FunFam" id="3.30.160.20:FF:000047">
    <property type="entry name" value="double-stranded RNA-binding protein 1"/>
    <property type="match status" value="1"/>
</dbReference>
<dbReference type="EMBL" id="LR862139">
    <property type="protein sequence ID" value="CAD1819062.1"/>
    <property type="molecule type" value="Genomic_DNA"/>
</dbReference>
<dbReference type="GO" id="GO:0005634">
    <property type="term" value="C:nucleus"/>
    <property type="evidence" value="ECO:0007669"/>
    <property type="project" value="TreeGrafter"/>
</dbReference>
<feature type="region of interest" description="Disordered" evidence="5">
    <location>
        <begin position="186"/>
        <end position="246"/>
    </location>
</feature>
<dbReference type="CDD" id="cd19907">
    <property type="entry name" value="DSRM_AtDRB-like_rpt1"/>
    <property type="match status" value="1"/>
</dbReference>
<name>A0A6V7NKF8_ANACO</name>
<dbReference type="SUPFAM" id="SSF54768">
    <property type="entry name" value="dsRNA-binding domain-like"/>
    <property type="match status" value="2"/>
</dbReference>
<dbReference type="AlphaFoldDB" id="A0A6V7NKF8"/>